<sequence length="449" mass="49933">MAGMLNMHLTLVLLYSILFASAASSTFQTAPKCRFSPQHSQQDILTNGHFHQDNVGYNTANEMTYDGTLLDPRTGLNNIGGLHPFNAARKESLHVMVLTHAIAGNRHAARFLSPEQPDHAATVAVDILEKKLDTCLKFNRTYPGFVEAFEQWKNLRLQSLAKRWQKWLDYTKVTAEEVFYNGIGRVCAVESIRNQSVPIGGFNQSYICEGTQALNDPYEGEPFTLWLYLFSPCLTATDKADIWAVKRPQLVLVEWDSNTSLGNVTVGFSTTERARTCNSYLNNLPGMYASVNNITDSSCQIRGYILSVGIPSTSNQTVQELDVVTPYAVFPTILFNRSIGLAWWKNMVDGKGMQNPYGSTKSERVDGGDISSFVSWNSKITTVTAILGGYENSFGQRLRGENVELCLPKAQVAITVAVRDYESCRAWCESNLISPFLMQINSVPPSVDE</sequence>
<evidence type="ECO:0000313" key="2">
    <source>
        <dbReference type="Proteomes" id="UP000799755"/>
    </source>
</evidence>
<comment type="caution">
    <text evidence="1">The sequence shown here is derived from an EMBL/GenBank/DDBJ whole genome shotgun (WGS) entry which is preliminary data.</text>
</comment>
<name>A0ACB6R2M9_9PLEO</name>
<dbReference type="Proteomes" id="UP000799755">
    <property type="component" value="Unassembled WGS sequence"/>
</dbReference>
<protein>
    <submittedName>
        <fullName evidence="1">Uncharacterized protein</fullName>
    </submittedName>
</protein>
<evidence type="ECO:0000313" key="1">
    <source>
        <dbReference type="EMBL" id="KAF2473431.1"/>
    </source>
</evidence>
<organism evidence="1 2">
    <name type="scientific">Lindgomyces ingoldianus</name>
    <dbReference type="NCBI Taxonomy" id="673940"/>
    <lineage>
        <taxon>Eukaryota</taxon>
        <taxon>Fungi</taxon>
        <taxon>Dikarya</taxon>
        <taxon>Ascomycota</taxon>
        <taxon>Pezizomycotina</taxon>
        <taxon>Dothideomycetes</taxon>
        <taxon>Pleosporomycetidae</taxon>
        <taxon>Pleosporales</taxon>
        <taxon>Lindgomycetaceae</taxon>
        <taxon>Lindgomyces</taxon>
    </lineage>
</organism>
<dbReference type="EMBL" id="MU003500">
    <property type="protein sequence ID" value="KAF2473431.1"/>
    <property type="molecule type" value="Genomic_DNA"/>
</dbReference>
<proteinExistence type="predicted"/>
<keyword evidence="2" id="KW-1185">Reference proteome</keyword>
<reference evidence="1" key="1">
    <citation type="journal article" date="2020" name="Stud. Mycol.">
        <title>101 Dothideomycetes genomes: a test case for predicting lifestyles and emergence of pathogens.</title>
        <authorList>
            <person name="Haridas S."/>
            <person name="Albert R."/>
            <person name="Binder M."/>
            <person name="Bloem J."/>
            <person name="Labutti K."/>
            <person name="Salamov A."/>
            <person name="Andreopoulos B."/>
            <person name="Baker S."/>
            <person name="Barry K."/>
            <person name="Bills G."/>
            <person name="Bluhm B."/>
            <person name="Cannon C."/>
            <person name="Castanera R."/>
            <person name="Culley D."/>
            <person name="Daum C."/>
            <person name="Ezra D."/>
            <person name="Gonzalez J."/>
            <person name="Henrissat B."/>
            <person name="Kuo A."/>
            <person name="Liang C."/>
            <person name="Lipzen A."/>
            <person name="Lutzoni F."/>
            <person name="Magnuson J."/>
            <person name="Mondo S."/>
            <person name="Nolan M."/>
            <person name="Ohm R."/>
            <person name="Pangilinan J."/>
            <person name="Park H.-J."/>
            <person name="Ramirez L."/>
            <person name="Alfaro M."/>
            <person name="Sun H."/>
            <person name="Tritt A."/>
            <person name="Yoshinaga Y."/>
            <person name="Zwiers L.-H."/>
            <person name="Turgeon B."/>
            <person name="Goodwin S."/>
            <person name="Spatafora J."/>
            <person name="Crous P."/>
            <person name="Grigoriev I."/>
        </authorList>
    </citation>
    <scope>NUCLEOTIDE SEQUENCE</scope>
    <source>
        <strain evidence="1">ATCC 200398</strain>
    </source>
</reference>
<gene>
    <name evidence="1" type="ORF">BDR25DRAFT_323966</name>
</gene>
<accession>A0ACB6R2M9</accession>